<comment type="caution">
    <text evidence="7">The sequence shown here is derived from an EMBL/GenBank/DDBJ whole genome shotgun (WGS) entry which is preliminary data.</text>
</comment>
<dbReference type="Proteomes" id="UP001305746">
    <property type="component" value="Unassembled WGS sequence"/>
</dbReference>
<dbReference type="PANTHER" id="PTHR12778:SF10">
    <property type="entry name" value="MAJOR FACILITATOR SUPERFAMILY DOMAIN-CONTAINING PROTEIN 3"/>
    <property type="match status" value="1"/>
</dbReference>
<keyword evidence="4 6" id="KW-1133">Transmembrane helix</keyword>
<feature type="transmembrane region" description="Helical" evidence="6">
    <location>
        <begin position="263"/>
        <end position="286"/>
    </location>
</feature>
<dbReference type="InterPro" id="IPR004752">
    <property type="entry name" value="AmpG_permease/AT-1"/>
</dbReference>
<feature type="transmembrane region" description="Helical" evidence="6">
    <location>
        <begin position="295"/>
        <end position="315"/>
    </location>
</feature>
<feature type="transmembrane region" description="Helical" evidence="6">
    <location>
        <begin position="321"/>
        <end position="345"/>
    </location>
</feature>
<dbReference type="InterPro" id="IPR036259">
    <property type="entry name" value="MFS_trans_sf"/>
</dbReference>
<gene>
    <name evidence="7" type="ORF">U5822_00235</name>
</gene>
<accession>A0ABU5NTE2</accession>
<evidence type="ECO:0000256" key="6">
    <source>
        <dbReference type="SAM" id="Phobius"/>
    </source>
</evidence>
<dbReference type="Gene3D" id="1.20.1250.20">
    <property type="entry name" value="MFS general substrate transporter like domains"/>
    <property type="match status" value="2"/>
</dbReference>
<dbReference type="SUPFAM" id="SSF103473">
    <property type="entry name" value="MFS general substrate transporter"/>
    <property type="match status" value="1"/>
</dbReference>
<evidence type="ECO:0000313" key="8">
    <source>
        <dbReference type="Proteomes" id="UP001305746"/>
    </source>
</evidence>
<keyword evidence="5 6" id="KW-0472">Membrane</keyword>
<dbReference type="EMBL" id="JAYDCJ010000001">
    <property type="protein sequence ID" value="MEA1079075.1"/>
    <property type="molecule type" value="Genomic_DNA"/>
</dbReference>
<name>A0ABU5NTE2_9GAMM</name>
<comment type="subcellular location">
    <subcellularLocation>
        <location evidence="1">Membrane</location>
        <topology evidence="1">Multi-pass membrane protein</topology>
    </subcellularLocation>
</comment>
<dbReference type="CDD" id="cd17485">
    <property type="entry name" value="MFS_MFSD3"/>
    <property type="match status" value="1"/>
</dbReference>
<reference evidence="7 8" key="1">
    <citation type="submission" date="2023-12" db="EMBL/GenBank/DDBJ databases">
        <title>Marinobacter qingdaonensis sp. nov., isolated from the intertidal sediment of Qingdao, PR China.</title>
        <authorList>
            <person name="Li Y."/>
        </authorList>
    </citation>
    <scope>NUCLEOTIDE SEQUENCE [LARGE SCALE GENOMIC DNA]</scope>
    <source>
        <strain evidence="7 8">ASW11-75</strain>
    </source>
</reference>
<feature type="transmembrane region" description="Helical" evidence="6">
    <location>
        <begin position="44"/>
        <end position="63"/>
    </location>
</feature>
<evidence type="ECO:0000256" key="3">
    <source>
        <dbReference type="ARBA" id="ARBA00022692"/>
    </source>
</evidence>
<feature type="transmembrane region" description="Helical" evidence="6">
    <location>
        <begin position="152"/>
        <end position="170"/>
    </location>
</feature>
<dbReference type="InterPro" id="IPR011701">
    <property type="entry name" value="MFS"/>
</dbReference>
<dbReference type="PANTHER" id="PTHR12778">
    <property type="entry name" value="SOLUTE CARRIER FAMILY 33 ACETYL-COA TRANSPORTER -RELATED"/>
    <property type="match status" value="1"/>
</dbReference>
<dbReference type="RefSeq" id="WP_322853620.1">
    <property type="nucleotide sequence ID" value="NZ_JAYDCJ010000001.1"/>
</dbReference>
<dbReference type="Pfam" id="PF07690">
    <property type="entry name" value="MFS_1"/>
    <property type="match status" value="1"/>
</dbReference>
<keyword evidence="8" id="KW-1185">Reference proteome</keyword>
<proteinExistence type="predicted"/>
<sequence length="421" mass="43561">MTPTAATPSAAPKATLAILLVLYVAQGLPSGLFAHALPVFWREAGVSLAWIGALKLLALPWILKVLWAPLVDASLRRVSPARWVVGLQLFAALCLVGLGAVGLVPDSGWFPVTLAAILITNLLMATQDIVTDGLAVRKIAPHWRGVANTFQVAGYKIGMLAGGACLLILARHLDTQTALLVPASLLVLLVILIARSPALAERNAATDTPESTGQSLTAAFTGLIRQPGALFWLAIVACYKIGDALGSGMVRPMLTDGGWATDAIGTFTLVTTLVGLAGAALGGWLYTRLGGRRSLIWAGLAQALTMAGWGLVAVYGTGGSLVYGVGVAEQLADGASTVVLFAMMMNLCRQQWAGTDFTLQASLQVVFAGLFGLLGGGVADLAGYAALFLAAGISGLVVVLLYAAHTLTTLKIRGDGRIDSP</sequence>
<feature type="transmembrane region" description="Helical" evidence="6">
    <location>
        <begin position="230"/>
        <end position="251"/>
    </location>
</feature>
<protein>
    <submittedName>
        <fullName evidence="7">MFS transporter</fullName>
    </submittedName>
</protein>
<organism evidence="7 8">
    <name type="scientific">Marinobacter qingdaonensis</name>
    <dbReference type="NCBI Taxonomy" id="3108486"/>
    <lineage>
        <taxon>Bacteria</taxon>
        <taxon>Pseudomonadati</taxon>
        <taxon>Pseudomonadota</taxon>
        <taxon>Gammaproteobacteria</taxon>
        <taxon>Pseudomonadales</taxon>
        <taxon>Marinobacteraceae</taxon>
        <taxon>Marinobacter</taxon>
    </lineage>
</organism>
<feature type="transmembrane region" description="Helical" evidence="6">
    <location>
        <begin position="83"/>
        <end position="103"/>
    </location>
</feature>
<keyword evidence="3 6" id="KW-0812">Transmembrane</keyword>
<keyword evidence="2" id="KW-0813">Transport</keyword>
<evidence type="ECO:0000256" key="2">
    <source>
        <dbReference type="ARBA" id="ARBA00022448"/>
    </source>
</evidence>
<feature type="transmembrane region" description="Helical" evidence="6">
    <location>
        <begin position="357"/>
        <end position="375"/>
    </location>
</feature>
<feature type="transmembrane region" description="Helical" evidence="6">
    <location>
        <begin position="176"/>
        <end position="194"/>
    </location>
</feature>
<evidence type="ECO:0000313" key="7">
    <source>
        <dbReference type="EMBL" id="MEA1079075.1"/>
    </source>
</evidence>
<feature type="transmembrane region" description="Helical" evidence="6">
    <location>
        <begin position="381"/>
        <end position="403"/>
    </location>
</feature>
<evidence type="ECO:0000256" key="4">
    <source>
        <dbReference type="ARBA" id="ARBA00022989"/>
    </source>
</evidence>
<evidence type="ECO:0000256" key="1">
    <source>
        <dbReference type="ARBA" id="ARBA00004141"/>
    </source>
</evidence>
<evidence type="ECO:0000256" key="5">
    <source>
        <dbReference type="ARBA" id="ARBA00023136"/>
    </source>
</evidence>
<feature type="transmembrane region" description="Helical" evidence="6">
    <location>
        <begin position="109"/>
        <end position="131"/>
    </location>
</feature>